<dbReference type="Proteomes" id="UP001059617">
    <property type="component" value="Chromosome"/>
</dbReference>
<feature type="transmembrane region" description="Helical" evidence="9">
    <location>
        <begin position="6"/>
        <end position="36"/>
    </location>
</feature>
<evidence type="ECO:0000256" key="2">
    <source>
        <dbReference type="ARBA" id="ARBA00009773"/>
    </source>
</evidence>
<evidence type="ECO:0000256" key="9">
    <source>
        <dbReference type="SAM" id="Phobius"/>
    </source>
</evidence>
<comment type="subcellular location">
    <subcellularLocation>
        <location evidence="1">Cell membrane</location>
        <topology evidence="1">Multi-pass membrane protein</topology>
    </subcellularLocation>
</comment>
<evidence type="ECO:0000256" key="5">
    <source>
        <dbReference type="ARBA" id="ARBA00022692"/>
    </source>
</evidence>
<feature type="compositionally biased region" description="Pro residues" evidence="8">
    <location>
        <begin position="321"/>
        <end position="335"/>
    </location>
</feature>
<evidence type="ECO:0000256" key="1">
    <source>
        <dbReference type="ARBA" id="ARBA00004651"/>
    </source>
</evidence>
<reference evidence="10" key="1">
    <citation type="submission" date="2021-04" db="EMBL/GenBank/DDBJ databases">
        <authorList>
            <person name="Hartkoorn R.C."/>
            <person name="Beaudoing E."/>
            <person name="Hot D."/>
        </authorList>
    </citation>
    <scope>NUCLEOTIDE SEQUENCE</scope>
    <source>
        <strain evidence="10">NRRL B-16292</strain>
    </source>
</reference>
<dbReference type="PANTHER" id="PTHR21716:SF53">
    <property type="entry name" value="PERMEASE PERM-RELATED"/>
    <property type="match status" value="1"/>
</dbReference>
<feature type="transmembrane region" description="Helical" evidence="9">
    <location>
        <begin position="286"/>
        <end position="312"/>
    </location>
</feature>
<keyword evidence="3" id="KW-0813">Transport</keyword>
<gene>
    <name evidence="10" type="ORF">Dfulv_32695</name>
</gene>
<comment type="similarity">
    <text evidence="2">Belongs to the autoinducer-2 exporter (AI-2E) (TC 2.A.86) family.</text>
</comment>
<feature type="transmembrane region" description="Helical" evidence="9">
    <location>
        <begin position="48"/>
        <end position="73"/>
    </location>
</feature>
<feature type="region of interest" description="Disordered" evidence="8">
    <location>
        <begin position="321"/>
        <end position="349"/>
    </location>
</feature>
<dbReference type="EMBL" id="CP073720">
    <property type="protein sequence ID" value="UWP79904.1"/>
    <property type="molecule type" value="Genomic_DNA"/>
</dbReference>
<feature type="transmembrane region" description="Helical" evidence="9">
    <location>
        <begin position="129"/>
        <end position="151"/>
    </location>
</feature>
<feature type="transmembrane region" description="Helical" evidence="9">
    <location>
        <begin position="250"/>
        <end position="274"/>
    </location>
</feature>
<accession>A0ABY5VSV6</accession>
<keyword evidence="11" id="KW-1185">Reference proteome</keyword>
<dbReference type="Pfam" id="PF01594">
    <property type="entry name" value="AI-2E_transport"/>
    <property type="match status" value="1"/>
</dbReference>
<keyword evidence="7 9" id="KW-0472">Membrane</keyword>
<name>A0ABY5VSV6_9ACTN</name>
<keyword evidence="6 9" id="KW-1133">Transmembrane helix</keyword>
<reference evidence="10" key="2">
    <citation type="submission" date="2022-09" db="EMBL/GenBank/DDBJ databases">
        <title>Biosynthetic gene clusters of Dactylosporangioum fulvum.</title>
        <authorList>
            <person name="Caradec T."/>
        </authorList>
    </citation>
    <scope>NUCLEOTIDE SEQUENCE</scope>
    <source>
        <strain evidence="10">NRRL B-16292</strain>
    </source>
</reference>
<organism evidence="10 11">
    <name type="scientific">Dactylosporangium fulvum</name>
    <dbReference type="NCBI Taxonomy" id="53359"/>
    <lineage>
        <taxon>Bacteria</taxon>
        <taxon>Bacillati</taxon>
        <taxon>Actinomycetota</taxon>
        <taxon>Actinomycetes</taxon>
        <taxon>Micromonosporales</taxon>
        <taxon>Micromonosporaceae</taxon>
        <taxon>Dactylosporangium</taxon>
    </lineage>
</organism>
<proteinExistence type="inferred from homology"/>
<evidence type="ECO:0000313" key="10">
    <source>
        <dbReference type="EMBL" id="UWP79904.1"/>
    </source>
</evidence>
<feature type="transmembrane region" description="Helical" evidence="9">
    <location>
        <begin position="214"/>
        <end position="243"/>
    </location>
</feature>
<dbReference type="RefSeq" id="WP_259857662.1">
    <property type="nucleotide sequence ID" value="NZ_BAAAST010000001.1"/>
</dbReference>
<evidence type="ECO:0000256" key="4">
    <source>
        <dbReference type="ARBA" id="ARBA00022475"/>
    </source>
</evidence>
<sequence>MALLVVAAILLLVILRPIVISLLVAVFLAIAFLPVVDGLARHRVPRGAGAAATLLLVIALGAGAAVLVVWGVASQREQIGQNLNAAVSELHRILASAGVDGSLAEAGRQSVRRSGSTVLAGLLPALGNLLGTSVNILLGLFVALFVCFFLLKNGHTIAARAATRLPLPEHLSRRLLGRAATVIRGYYVGLTLIGAFNAVAVAIGALILRVPLVGAIAVITFLGTYVPYLGAAVAAMFAVLIALGSGGQTAALWMILVVVLANGLLQNLVSPIAFGATLRMSPPAVLLATLVGGALAGVAGLALATPVTAIVARSVELLREPPPIADPDNPLPPTGPVSDGHPAQPELGG</sequence>
<dbReference type="PANTHER" id="PTHR21716">
    <property type="entry name" value="TRANSMEMBRANE PROTEIN"/>
    <property type="match status" value="1"/>
</dbReference>
<keyword evidence="4" id="KW-1003">Cell membrane</keyword>
<evidence type="ECO:0000256" key="3">
    <source>
        <dbReference type="ARBA" id="ARBA00022448"/>
    </source>
</evidence>
<evidence type="ECO:0000256" key="6">
    <source>
        <dbReference type="ARBA" id="ARBA00022989"/>
    </source>
</evidence>
<keyword evidence="5 9" id="KW-0812">Transmembrane</keyword>
<protein>
    <submittedName>
        <fullName evidence="10">AI-2E family transporter</fullName>
    </submittedName>
</protein>
<dbReference type="InterPro" id="IPR002549">
    <property type="entry name" value="AI-2E-like"/>
</dbReference>
<evidence type="ECO:0000313" key="11">
    <source>
        <dbReference type="Proteomes" id="UP001059617"/>
    </source>
</evidence>
<feature type="transmembrane region" description="Helical" evidence="9">
    <location>
        <begin position="186"/>
        <end position="208"/>
    </location>
</feature>
<evidence type="ECO:0000256" key="7">
    <source>
        <dbReference type="ARBA" id="ARBA00023136"/>
    </source>
</evidence>
<evidence type="ECO:0000256" key="8">
    <source>
        <dbReference type="SAM" id="MobiDB-lite"/>
    </source>
</evidence>